<dbReference type="PANTHER" id="PTHR43272">
    <property type="entry name" value="LONG-CHAIN-FATTY-ACID--COA LIGASE"/>
    <property type="match status" value="1"/>
</dbReference>
<evidence type="ECO:0000313" key="2">
    <source>
        <dbReference type="EMBL" id="KAG9326256.1"/>
    </source>
</evidence>
<accession>A0A9P8D0Y0</accession>
<dbReference type="InterPro" id="IPR000873">
    <property type="entry name" value="AMP-dep_synth/lig_dom"/>
</dbReference>
<dbReference type="Gene3D" id="2.30.38.10">
    <property type="entry name" value="Luciferase, Domain 3"/>
    <property type="match status" value="1"/>
</dbReference>
<dbReference type="InterPro" id="IPR042099">
    <property type="entry name" value="ANL_N_sf"/>
</dbReference>
<gene>
    <name evidence="2" type="ORF">KVV02_000971</name>
</gene>
<dbReference type="Proteomes" id="UP000717515">
    <property type="component" value="Unassembled WGS sequence"/>
</dbReference>
<dbReference type="AlphaFoldDB" id="A0A9P8D0Y0"/>
<dbReference type="Pfam" id="PF00501">
    <property type="entry name" value="AMP-binding"/>
    <property type="match status" value="1"/>
</dbReference>
<evidence type="ECO:0000259" key="1">
    <source>
        <dbReference type="Pfam" id="PF00501"/>
    </source>
</evidence>
<dbReference type="GO" id="GO:0016020">
    <property type="term" value="C:membrane"/>
    <property type="evidence" value="ECO:0007669"/>
    <property type="project" value="TreeGrafter"/>
</dbReference>
<dbReference type="EMBL" id="JAIFTL010000023">
    <property type="protein sequence ID" value="KAG9326256.1"/>
    <property type="molecule type" value="Genomic_DNA"/>
</dbReference>
<proteinExistence type="predicted"/>
<feature type="domain" description="AMP-dependent synthetase/ligase" evidence="1">
    <location>
        <begin position="130"/>
        <end position="222"/>
    </location>
</feature>
<organism evidence="2 3">
    <name type="scientific">Mortierella alpina</name>
    <name type="common">Oleaginous fungus</name>
    <name type="synonym">Mortierella renispora</name>
    <dbReference type="NCBI Taxonomy" id="64518"/>
    <lineage>
        <taxon>Eukaryota</taxon>
        <taxon>Fungi</taxon>
        <taxon>Fungi incertae sedis</taxon>
        <taxon>Mucoromycota</taxon>
        <taxon>Mortierellomycotina</taxon>
        <taxon>Mortierellomycetes</taxon>
        <taxon>Mortierellales</taxon>
        <taxon>Mortierellaceae</taxon>
        <taxon>Mortierella</taxon>
    </lineage>
</organism>
<dbReference type="GO" id="GO:0004467">
    <property type="term" value="F:long-chain fatty acid-CoA ligase activity"/>
    <property type="evidence" value="ECO:0007669"/>
    <property type="project" value="TreeGrafter"/>
</dbReference>
<dbReference type="SUPFAM" id="SSF56801">
    <property type="entry name" value="Acetyl-CoA synthetase-like"/>
    <property type="match status" value="1"/>
</dbReference>
<dbReference type="GO" id="GO:0005783">
    <property type="term" value="C:endoplasmic reticulum"/>
    <property type="evidence" value="ECO:0007669"/>
    <property type="project" value="TreeGrafter"/>
</dbReference>
<reference evidence="2" key="1">
    <citation type="submission" date="2021-07" db="EMBL/GenBank/DDBJ databases">
        <title>Draft genome of Mortierella alpina, strain LL118, isolated from an aspen leaf litter sample.</title>
        <authorList>
            <person name="Yang S."/>
            <person name="Vinatzer B.A."/>
        </authorList>
    </citation>
    <scope>NUCLEOTIDE SEQUENCE</scope>
    <source>
        <strain evidence="2">LL118</strain>
    </source>
</reference>
<dbReference type="PANTHER" id="PTHR43272:SF107">
    <property type="entry name" value="LONG-CHAIN-FATTY-ACID--COA LIGASE 5"/>
    <property type="match status" value="1"/>
</dbReference>
<name>A0A9P8D0Y0_MORAP</name>
<sequence length="409" mass="44819">MTVYDGFQHGLSVSPDEPCLGKRIYDPLTDTFGGYVWQTYTEVNDRIARFGSGLLKIHQDAHGLETVGQKWFVGSEAVTYGINHFGSSTVVTSANHVATLLSESSKMPGLKAIISMDDLDSGKAGPGLATTAPKGAIITHRNMIAPLAGTDVTLPIMPDACLISFLPLAHQMGRMVEIWLFSSGGKIGYGTGDILRLLEDMSYLKPMFFPTVSKLLNRIYAKMNAATAGAPGEIKLVDVPELNYFATDRPFPRGEICVRGPGVIPGYLKDEAKTKETIDILVHGDSTESCVVAIVIPEPEAFIPFVNTVLENVNLQPGELAAYKEILRDPKLTQAVLQELMQVGKETERVLLCCSFEIPKALLLESEPFTIENGLLTPTLKTKRHPVVQAYREQLTALYHEIRQKESKL</sequence>
<protein>
    <recommendedName>
        <fullName evidence="1">AMP-dependent synthetase/ligase domain-containing protein</fullName>
    </recommendedName>
</protein>
<dbReference type="Gene3D" id="3.40.50.12780">
    <property type="entry name" value="N-terminal domain of ligase-like"/>
    <property type="match status" value="1"/>
</dbReference>
<evidence type="ECO:0000313" key="3">
    <source>
        <dbReference type="Proteomes" id="UP000717515"/>
    </source>
</evidence>
<comment type="caution">
    <text evidence="2">The sequence shown here is derived from an EMBL/GenBank/DDBJ whole genome shotgun (WGS) entry which is preliminary data.</text>
</comment>